<evidence type="ECO:0000313" key="2">
    <source>
        <dbReference type="Proteomes" id="UP000784294"/>
    </source>
</evidence>
<gene>
    <name evidence="1" type="ORF">PXEA_LOCUS17314</name>
</gene>
<evidence type="ECO:0000313" key="1">
    <source>
        <dbReference type="EMBL" id="VEL23874.1"/>
    </source>
</evidence>
<sequence length="88" mass="9943">MHAHTHQICTHTCLEERRAVAIDRSLSQTFDLPPSWLAVDIVVPRLSSAEIFAQTYSTVARSLTETRIQLPNEHASSCKSEYTKHIPL</sequence>
<accession>A0A3S5AA26</accession>
<proteinExistence type="predicted"/>
<dbReference type="Proteomes" id="UP000784294">
    <property type="component" value="Unassembled WGS sequence"/>
</dbReference>
<dbReference type="EMBL" id="CAAALY010064512">
    <property type="protein sequence ID" value="VEL23874.1"/>
    <property type="molecule type" value="Genomic_DNA"/>
</dbReference>
<protein>
    <submittedName>
        <fullName evidence="1">Uncharacterized protein</fullName>
    </submittedName>
</protein>
<organism evidence="1 2">
    <name type="scientific">Protopolystoma xenopodis</name>
    <dbReference type="NCBI Taxonomy" id="117903"/>
    <lineage>
        <taxon>Eukaryota</taxon>
        <taxon>Metazoa</taxon>
        <taxon>Spiralia</taxon>
        <taxon>Lophotrochozoa</taxon>
        <taxon>Platyhelminthes</taxon>
        <taxon>Monogenea</taxon>
        <taxon>Polyopisthocotylea</taxon>
        <taxon>Polystomatidea</taxon>
        <taxon>Polystomatidae</taxon>
        <taxon>Protopolystoma</taxon>
    </lineage>
</organism>
<reference evidence="1" key="1">
    <citation type="submission" date="2018-11" db="EMBL/GenBank/DDBJ databases">
        <authorList>
            <consortium name="Pathogen Informatics"/>
        </authorList>
    </citation>
    <scope>NUCLEOTIDE SEQUENCE</scope>
</reference>
<name>A0A3S5AA26_9PLAT</name>
<comment type="caution">
    <text evidence="1">The sequence shown here is derived from an EMBL/GenBank/DDBJ whole genome shotgun (WGS) entry which is preliminary data.</text>
</comment>
<keyword evidence="2" id="KW-1185">Reference proteome</keyword>
<dbReference type="AlphaFoldDB" id="A0A3S5AA26"/>